<name>A0A2U1SPM6_METSR</name>
<dbReference type="Proteomes" id="UP000245137">
    <property type="component" value="Unassembled WGS sequence"/>
</dbReference>
<dbReference type="AlphaFoldDB" id="A0A2U1SPM6"/>
<evidence type="ECO:0000256" key="1">
    <source>
        <dbReference type="SAM" id="MobiDB-lite"/>
    </source>
</evidence>
<dbReference type="EMBL" id="PUIV01000019">
    <property type="protein sequence ID" value="PWB93567.1"/>
    <property type="molecule type" value="Genomic_DNA"/>
</dbReference>
<dbReference type="RefSeq" id="WP_108917616.1">
    <property type="nucleotide sequence ID" value="NZ_BGJY01000013.1"/>
</dbReference>
<evidence type="ECO:0008006" key="4">
    <source>
        <dbReference type="Google" id="ProtNLM"/>
    </source>
</evidence>
<gene>
    <name evidence="2" type="ORF">C5689_12580</name>
</gene>
<evidence type="ECO:0000313" key="3">
    <source>
        <dbReference type="Proteomes" id="UP000245137"/>
    </source>
</evidence>
<dbReference type="NCBIfam" id="TIGR04474">
    <property type="entry name" value="tcm_partner"/>
    <property type="match status" value="1"/>
</dbReference>
<feature type="region of interest" description="Disordered" evidence="1">
    <location>
        <begin position="361"/>
        <end position="380"/>
    </location>
</feature>
<sequence>MDNFYSGREQTLAKHFILKKYLQALTFKLLEGGRRGLTYVDGFSGPWESKTADFSDTSFMIAINVLKVAHEKYKNKQIRCFFVEENRESYKQLESAVRAYHSPEQGFHVATFNGKFEDAIPQIEAFVGSSFALTFIDPTGWTGYPLPKIASLLRREGEVLVNFMFDHVNRFAGWDDPANLATFDPILGGPDWKDRLDPSLPRGRAVEKLFCGVIRSEGGFKHVLSTHVSKAVADRPHFSIVYGTRSPKGLTTFRNVEYDVLRGHEKRVSERRHEIKEAQSGQASLFAASELPEPNSFEAIVTENKENARAWIIRYLQEHQRPIQFGKLWELVLERFVLRETNVKDICVDLAAEGRIKAPWKAERRQKPNDRDAIEMLDKR</sequence>
<protein>
    <recommendedName>
        <fullName evidence="4">Three-Cys-motif partner protein TcmP</fullName>
    </recommendedName>
</protein>
<keyword evidence="3" id="KW-1185">Reference proteome</keyword>
<evidence type="ECO:0000313" key="2">
    <source>
        <dbReference type="EMBL" id="PWB93567.1"/>
    </source>
</evidence>
<organism evidence="2 3">
    <name type="scientific">Methylosinus sporium</name>
    <dbReference type="NCBI Taxonomy" id="428"/>
    <lineage>
        <taxon>Bacteria</taxon>
        <taxon>Pseudomonadati</taxon>
        <taxon>Pseudomonadota</taxon>
        <taxon>Alphaproteobacteria</taxon>
        <taxon>Hyphomicrobiales</taxon>
        <taxon>Methylocystaceae</taxon>
        <taxon>Methylosinus</taxon>
    </lineage>
</organism>
<proteinExistence type="predicted"/>
<dbReference type="OrthoDB" id="275124at2"/>
<reference evidence="2 3" key="1">
    <citation type="journal article" date="2018" name="Appl. Microbiol. Biotechnol.">
        <title>Co-cultivation of the strictly anaerobic methanogen Methanosarcina barkeri with aerobic methanotrophs in an oxygen-limited membrane bioreactor.</title>
        <authorList>
            <person name="In 't Zandt M.H."/>
            <person name="van den Bosch T.J.M."/>
            <person name="Rijkers R."/>
            <person name="van Kessel M.A.H.J."/>
            <person name="Jetten M.S.M."/>
            <person name="Welte C.U."/>
        </authorList>
    </citation>
    <scope>NUCLEOTIDE SEQUENCE [LARGE SCALE GENOMIC DNA]</scope>
    <source>
        <strain evidence="2 3">DSM 17706</strain>
    </source>
</reference>
<comment type="caution">
    <text evidence="2">The sequence shown here is derived from an EMBL/GenBank/DDBJ whole genome shotgun (WGS) entry which is preliminary data.</text>
</comment>
<dbReference type="InterPro" id="IPR031009">
    <property type="entry name" value="Tcm_partner"/>
</dbReference>
<accession>A0A2U1SPM6</accession>